<dbReference type="RefSeq" id="WP_010799045.1">
    <property type="nucleotide sequence ID" value="NZ_CP044085.1"/>
</dbReference>
<dbReference type="EMBL" id="JADTXM010000004">
    <property type="protein sequence ID" value="MBH3438471.1"/>
    <property type="molecule type" value="Genomic_DNA"/>
</dbReference>
<reference evidence="1 5" key="2">
    <citation type="submission" date="2020-10" db="EMBL/GenBank/DDBJ databases">
        <title>Genome sequences of Pseudomonas isolates.</title>
        <authorList>
            <person name="Wessels L."/>
            <person name="Reich F."/>
            <person name="Hammerl J."/>
        </authorList>
    </citation>
    <scope>NUCLEOTIDE SEQUENCE [LARGE SCALE GENOMIC DNA]</scope>
    <source>
        <strain evidence="1 5">20-MO00624-0</strain>
    </source>
</reference>
<gene>
    <name evidence="2" type="ORF">I5Q09_07210</name>
    <name evidence="1" type="ORF">IRZ65_11455</name>
    <name evidence="3" type="ORF">NCTC11842_05383</name>
</gene>
<protein>
    <submittedName>
        <fullName evidence="3">Uncharacterized protein</fullName>
    </submittedName>
</protein>
<name>A0A2X2DBJ3_PSELU</name>
<evidence type="ECO:0000313" key="5">
    <source>
        <dbReference type="Proteomes" id="UP000626180"/>
    </source>
</evidence>
<dbReference type="EMBL" id="JADMCD010000005">
    <property type="protein sequence ID" value="MBF8641300.1"/>
    <property type="molecule type" value="Genomic_DNA"/>
</dbReference>
<evidence type="ECO:0000313" key="3">
    <source>
        <dbReference type="EMBL" id="SPZ16351.1"/>
    </source>
</evidence>
<evidence type="ECO:0000313" key="6">
    <source>
        <dbReference type="Proteomes" id="UP000638986"/>
    </source>
</evidence>
<dbReference type="Proteomes" id="UP000638986">
    <property type="component" value="Unassembled WGS sequence"/>
</dbReference>
<evidence type="ECO:0000313" key="2">
    <source>
        <dbReference type="EMBL" id="MBH3438471.1"/>
    </source>
</evidence>
<evidence type="ECO:0000313" key="4">
    <source>
        <dbReference type="Proteomes" id="UP000250443"/>
    </source>
</evidence>
<dbReference type="Proteomes" id="UP000626180">
    <property type="component" value="Unassembled WGS sequence"/>
</dbReference>
<reference evidence="2 6" key="3">
    <citation type="submission" date="2020-11" db="EMBL/GenBank/DDBJ databases">
        <title>Enhanced detection system for hospital associated transmission using whole genome sequencing surveillance.</title>
        <authorList>
            <person name="Harrison L.H."/>
            <person name="Van Tyne D."/>
            <person name="Marsh J.W."/>
            <person name="Griffith M.P."/>
            <person name="Snyder D.J."/>
            <person name="Cooper V.S."/>
            <person name="Mustapha M."/>
        </authorList>
    </citation>
    <scope>NUCLEOTIDE SEQUENCE [LARGE SCALE GENOMIC DNA]</scope>
    <source>
        <strain evidence="2 6">PSB00013</strain>
    </source>
</reference>
<proteinExistence type="predicted"/>
<keyword evidence="5" id="KW-1185">Reference proteome</keyword>
<dbReference type="Proteomes" id="UP000250443">
    <property type="component" value="Unassembled WGS sequence"/>
</dbReference>
<dbReference type="AlphaFoldDB" id="A0A2X2DBJ3"/>
<sequence length="82" mass="9307">MSHFISNTYELLKEPAGRLILECLQSVESYGRSWRLDKGSVYGNRLSTLFSASKPDGQGRDRLMVVAVETPTCDWTVSYQLF</sequence>
<accession>A0A2X2DBJ3</accession>
<reference evidence="3 4" key="1">
    <citation type="submission" date="2018-06" db="EMBL/GenBank/DDBJ databases">
        <authorList>
            <consortium name="Pathogen Informatics"/>
            <person name="Doyle S."/>
        </authorList>
    </citation>
    <scope>NUCLEOTIDE SEQUENCE [LARGE SCALE GENOMIC DNA]</scope>
    <source>
        <strain evidence="3 4">NCTC11842</strain>
    </source>
</reference>
<organism evidence="3 4">
    <name type="scientific">Pseudomonas luteola</name>
    <dbReference type="NCBI Taxonomy" id="47886"/>
    <lineage>
        <taxon>Bacteria</taxon>
        <taxon>Pseudomonadati</taxon>
        <taxon>Pseudomonadota</taxon>
        <taxon>Gammaproteobacteria</taxon>
        <taxon>Pseudomonadales</taxon>
        <taxon>Pseudomonadaceae</taxon>
        <taxon>Pseudomonas</taxon>
    </lineage>
</organism>
<dbReference type="EMBL" id="UAUF01000015">
    <property type="protein sequence ID" value="SPZ16351.1"/>
    <property type="molecule type" value="Genomic_DNA"/>
</dbReference>
<evidence type="ECO:0000313" key="1">
    <source>
        <dbReference type="EMBL" id="MBF8641300.1"/>
    </source>
</evidence>